<dbReference type="Gene3D" id="3.40.630.30">
    <property type="match status" value="1"/>
</dbReference>
<proteinExistence type="predicted"/>
<reference evidence="2 3" key="1">
    <citation type="submission" date="2024-09" db="EMBL/GenBank/DDBJ databases">
        <authorList>
            <person name="Sun Q."/>
            <person name="Mori K."/>
        </authorList>
    </citation>
    <scope>NUCLEOTIDE SEQUENCE [LARGE SCALE GENOMIC DNA]</scope>
    <source>
        <strain evidence="2 3">TBRC 4575</strain>
    </source>
</reference>
<dbReference type="GO" id="GO:0016746">
    <property type="term" value="F:acyltransferase activity"/>
    <property type="evidence" value="ECO:0007669"/>
    <property type="project" value="UniProtKB-KW"/>
</dbReference>
<dbReference type="InterPro" id="IPR000182">
    <property type="entry name" value="GNAT_dom"/>
</dbReference>
<evidence type="ECO:0000313" key="2">
    <source>
        <dbReference type="EMBL" id="MFC0424248.1"/>
    </source>
</evidence>
<evidence type="ECO:0000313" key="3">
    <source>
        <dbReference type="Proteomes" id="UP001589855"/>
    </source>
</evidence>
<dbReference type="PANTHER" id="PTHR43792">
    <property type="entry name" value="GNAT FAMILY, PUTATIVE (AFU_ORTHOLOGUE AFUA_3G00765)-RELATED-RELATED"/>
    <property type="match status" value="1"/>
</dbReference>
<feature type="domain" description="N-acetyltransferase" evidence="1">
    <location>
        <begin position="8"/>
        <end position="166"/>
    </location>
</feature>
<organism evidence="2 3">
    <name type="scientific">Lactiplantibacillus plajomi</name>
    <dbReference type="NCBI Taxonomy" id="1457217"/>
    <lineage>
        <taxon>Bacteria</taxon>
        <taxon>Bacillati</taxon>
        <taxon>Bacillota</taxon>
        <taxon>Bacilli</taxon>
        <taxon>Lactobacillales</taxon>
        <taxon>Lactobacillaceae</taxon>
        <taxon>Lactiplantibacillus</taxon>
    </lineage>
</organism>
<sequence length="174" mass="19728">MQFETDRLVIRPLTRADAAPLRAMIFDTRVVAYLRYQTVKTSADFERIFQEHFLADRTTTFGLERKRDHQLIGFFEFHVTGTTAALTYALSPAAWGAGYVAEAGRRLMTYGFEQLGLTRIEAHFASVNPRSGRVMAKMGMHDEGELKTVTITSGERVHVMMYALSRADWQRASA</sequence>
<dbReference type="Proteomes" id="UP001589855">
    <property type="component" value="Unassembled WGS sequence"/>
</dbReference>
<name>A0ABV6K894_9LACO</name>
<keyword evidence="2" id="KW-0808">Transferase</keyword>
<dbReference type="EMBL" id="JBHLUK010000069">
    <property type="protein sequence ID" value="MFC0424248.1"/>
    <property type="molecule type" value="Genomic_DNA"/>
</dbReference>
<dbReference type="Pfam" id="PF13302">
    <property type="entry name" value="Acetyltransf_3"/>
    <property type="match status" value="1"/>
</dbReference>
<comment type="caution">
    <text evidence="2">The sequence shown here is derived from an EMBL/GenBank/DDBJ whole genome shotgun (WGS) entry which is preliminary data.</text>
</comment>
<protein>
    <submittedName>
        <fullName evidence="2">GNAT family N-acetyltransferase</fullName>
        <ecNumber evidence="2">2.3.-.-</ecNumber>
    </submittedName>
</protein>
<dbReference type="InterPro" id="IPR016181">
    <property type="entry name" value="Acyl_CoA_acyltransferase"/>
</dbReference>
<dbReference type="InterPro" id="IPR051531">
    <property type="entry name" value="N-acetyltransferase"/>
</dbReference>
<gene>
    <name evidence="2" type="ORF">ACFFGS_08975</name>
</gene>
<dbReference type="EC" id="2.3.-.-" evidence="2"/>
<accession>A0ABV6K894</accession>
<evidence type="ECO:0000259" key="1">
    <source>
        <dbReference type="PROSITE" id="PS51186"/>
    </source>
</evidence>
<keyword evidence="3" id="KW-1185">Reference proteome</keyword>
<dbReference type="SUPFAM" id="SSF55729">
    <property type="entry name" value="Acyl-CoA N-acyltransferases (Nat)"/>
    <property type="match status" value="1"/>
</dbReference>
<keyword evidence="2" id="KW-0012">Acyltransferase</keyword>
<dbReference type="RefSeq" id="WP_137645126.1">
    <property type="nucleotide sequence ID" value="NZ_BAABRM010000013.1"/>
</dbReference>
<dbReference type="PROSITE" id="PS51186">
    <property type="entry name" value="GNAT"/>
    <property type="match status" value="1"/>
</dbReference>